<evidence type="ECO:0000313" key="1">
    <source>
        <dbReference type="EMBL" id="KMP01020.1"/>
    </source>
</evidence>
<accession>A0A0J6Y063</accession>
<name>A0A0J6Y063_COCIT</name>
<organism evidence="1 2">
    <name type="scientific">Coccidioides immitis RMSCC 2394</name>
    <dbReference type="NCBI Taxonomy" id="404692"/>
    <lineage>
        <taxon>Eukaryota</taxon>
        <taxon>Fungi</taxon>
        <taxon>Dikarya</taxon>
        <taxon>Ascomycota</taxon>
        <taxon>Pezizomycotina</taxon>
        <taxon>Eurotiomycetes</taxon>
        <taxon>Eurotiomycetidae</taxon>
        <taxon>Onygenales</taxon>
        <taxon>Onygenaceae</taxon>
        <taxon>Coccidioides</taxon>
    </lineage>
</organism>
<sequence length="191" mass="21746">MCLSIDDLPHLRFLTLEFTGIDGNTHLPGQPNTLAWERFVDSAVNKLTLPALTLMVRMFHEDLDYLPNGVIYDDDAQMVAAYKAACQRIFEPLAHALKGQEDGLKRLFVAISSPIENLKLSGVRDYERVLERTVMGIDYDSHALGWDVLRRRCSAKYANFAVCNSDSVNNEVWGIHYFLVQIERGHIFTKE</sequence>
<reference evidence="2" key="1">
    <citation type="journal article" date="2010" name="Genome Res.">
        <title>Population genomic sequencing of Coccidioides fungi reveals recent hybridization and transposon control.</title>
        <authorList>
            <person name="Neafsey D.E."/>
            <person name="Barker B.M."/>
            <person name="Sharpton T.J."/>
            <person name="Stajich J.E."/>
            <person name="Park D.J."/>
            <person name="Whiston E."/>
            <person name="Hung C.-Y."/>
            <person name="McMahan C."/>
            <person name="White J."/>
            <person name="Sykes S."/>
            <person name="Heiman D."/>
            <person name="Young S."/>
            <person name="Zeng Q."/>
            <person name="Abouelleil A."/>
            <person name="Aftuck L."/>
            <person name="Bessette D."/>
            <person name="Brown A."/>
            <person name="FitzGerald M."/>
            <person name="Lui A."/>
            <person name="Macdonald J.P."/>
            <person name="Priest M."/>
            <person name="Orbach M.J."/>
            <person name="Galgiani J.N."/>
            <person name="Kirkland T.N."/>
            <person name="Cole G.T."/>
            <person name="Birren B.W."/>
            <person name="Henn M.R."/>
            <person name="Taylor J.W."/>
            <person name="Rounsley S.D."/>
        </authorList>
    </citation>
    <scope>NUCLEOTIDE SEQUENCE [LARGE SCALE GENOMIC DNA]</scope>
    <source>
        <strain evidence="2">RMSCC 2394</strain>
    </source>
</reference>
<dbReference type="AlphaFoldDB" id="A0A0J6Y063"/>
<gene>
    <name evidence="1" type="ORF">CIRG_01160</name>
</gene>
<proteinExistence type="predicted"/>
<dbReference type="EMBL" id="DS028093">
    <property type="protein sequence ID" value="KMP01020.1"/>
    <property type="molecule type" value="Genomic_DNA"/>
</dbReference>
<protein>
    <submittedName>
        <fullName evidence="1">Uncharacterized protein</fullName>
    </submittedName>
</protein>
<evidence type="ECO:0000313" key="2">
    <source>
        <dbReference type="Proteomes" id="UP000054565"/>
    </source>
</evidence>
<dbReference type="Proteomes" id="UP000054565">
    <property type="component" value="Unassembled WGS sequence"/>
</dbReference>